<evidence type="ECO:0000256" key="6">
    <source>
        <dbReference type="ARBA" id="ARBA00023136"/>
    </source>
</evidence>
<gene>
    <name evidence="10" type="ORF">ACIA8P_47595</name>
</gene>
<feature type="transmembrane region" description="Helical" evidence="8">
    <location>
        <begin position="126"/>
        <end position="146"/>
    </location>
</feature>
<feature type="transmembrane region" description="Helical" evidence="8">
    <location>
        <begin position="96"/>
        <end position="114"/>
    </location>
</feature>
<dbReference type="InterPro" id="IPR004638">
    <property type="entry name" value="EmrB-like"/>
</dbReference>
<keyword evidence="7" id="KW-0046">Antibiotic resistance</keyword>
<dbReference type="PROSITE" id="PS50850">
    <property type="entry name" value="MFS"/>
    <property type="match status" value="1"/>
</dbReference>
<comment type="subcellular location">
    <subcellularLocation>
        <location evidence="1">Cell membrane</location>
        <topology evidence="1">Multi-pass membrane protein</topology>
    </subcellularLocation>
</comment>
<dbReference type="InterPro" id="IPR011701">
    <property type="entry name" value="MFS"/>
</dbReference>
<name>A0ABW7YJ33_STRCE</name>
<evidence type="ECO:0000256" key="5">
    <source>
        <dbReference type="ARBA" id="ARBA00022989"/>
    </source>
</evidence>
<feature type="transmembrane region" description="Helical" evidence="8">
    <location>
        <begin position="64"/>
        <end position="84"/>
    </location>
</feature>
<feature type="transmembrane region" description="Helical" evidence="8">
    <location>
        <begin position="158"/>
        <end position="181"/>
    </location>
</feature>
<evidence type="ECO:0000256" key="4">
    <source>
        <dbReference type="ARBA" id="ARBA00022692"/>
    </source>
</evidence>
<feature type="transmembrane region" description="Helical" evidence="8">
    <location>
        <begin position="218"/>
        <end position="236"/>
    </location>
</feature>
<dbReference type="SUPFAM" id="SSF103473">
    <property type="entry name" value="MFS general substrate transporter"/>
    <property type="match status" value="1"/>
</dbReference>
<dbReference type="PROSITE" id="PS00216">
    <property type="entry name" value="SUGAR_TRANSPORT_1"/>
    <property type="match status" value="1"/>
</dbReference>
<dbReference type="RefSeq" id="WP_398663338.1">
    <property type="nucleotide sequence ID" value="NZ_JBITDC010000040.1"/>
</dbReference>
<keyword evidence="6 8" id="KW-0472">Membrane</keyword>
<evidence type="ECO:0000256" key="3">
    <source>
        <dbReference type="ARBA" id="ARBA00022475"/>
    </source>
</evidence>
<dbReference type="InterPro" id="IPR005829">
    <property type="entry name" value="Sugar_transporter_CS"/>
</dbReference>
<feature type="transmembrane region" description="Helical" evidence="8">
    <location>
        <begin position="187"/>
        <end position="206"/>
    </location>
</feature>
<dbReference type="EMBL" id="JBITDC010000040">
    <property type="protein sequence ID" value="MFI5682114.1"/>
    <property type="molecule type" value="Genomic_DNA"/>
</dbReference>
<dbReference type="InterPro" id="IPR036259">
    <property type="entry name" value="MFS_trans_sf"/>
</dbReference>
<proteinExistence type="predicted"/>
<feature type="domain" description="Major facilitator superfamily (MFS) profile" evidence="9">
    <location>
        <begin position="30"/>
        <end position="488"/>
    </location>
</feature>
<evidence type="ECO:0000256" key="8">
    <source>
        <dbReference type="SAM" id="Phobius"/>
    </source>
</evidence>
<dbReference type="InterPro" id="IPR020846">
    <property type="entry name" value="MFS_dom"/>
</dbReference>
<dbReference type="PANTHER" id="PTHR42718:SF46">
    <property type="entry name" value="BLR6921 PROTEIN"/>
    <property type="match status" value="1"/>
</dbReference>
<dbReference type="CDD" id="cd17321">
    <property type="entry name" value="MFS_MMR_MDR_like"/>
    <property type="match status" value="1"/>
</dbReference>
<evidence type="ECO:0000313" key="10">
    <source>
        <dbReference type="EMBL" id="MFI5682114.1"/>
    </source>
</evidence>
<evidence type="ECO:0000256" key="1">
    <source>
        <dbReference type="ARBA" id="ARBA00004651"/>
    </source>
</evidence>
<dbReference type="Proteomes" id="UP001612415">
    <property type="component" value="Unassembled WGS sequence"/>
</dbReference>
<comment type="caution">
    <text evidence="10">The sequence shown here is derived from an EMBL/GenBank/DDBJ whole genome shotgun (WGS) entry which is preliminary data.</text>
</comment>
<evidence type="ECO:0000313" key="11">
    <source>
        <dbReference type="Proteomes" id="UP001612415"/>
    </source>
</evidence>
<evidence type="ECO:0000256" key="2">
    <source>
        <dbReference type="ARBA" id="ARBA00022448"/>
    </source>
</evidence>
<feature type="transmembrane region" description="Helical" evidence="8">
    <location>
        <begin position="286"/>
        <end position="305"/>
    </location>
</feature>
<evidence type="ECO:0000259" key="9">
    <source>
        <dbReference type="PROSITE" id="PS50850"/>
    </source>
</evidence>
<keyword evidence="5 8" id="KW-1133">Transmembrane helix</keyword>
<sequence length="492" mass="50756">MLNKTGKKTKSAKSTWSADPARLHARRWWGLMVIAIAQLMIVLDTTIVTIALPTAQEDLGMSDASRQWVITAYTLTFGGLLLLGGRIADRLGRKRTLMAGILGFAVASGLGGMADSGWMLVSARAGQGVFAALLAPSTLALLMAVFPGPAERARAIGIYSGVLTAGGGIGLVGGGLITSYLDWRWCMYVNIPIALLAALGAITALPDPPGRTDARIDVLGALTGCGGIAALVYGFSEADEHGWHTLWVFLCLALAVALLLTFGIAQARLRAPLLPLRILTDRNRGAALATVALATLGLFGVFLFLTYQLQSVMGYSAVRTGLAMLPLVAMNVTAATQLSGRLLPKLPPRLLIVPGLLCAAGSLALLTQLTPHSSYTAVILPAELLLGLGIGTLFGPAVATATNGVASYDAGIASATVNTAQQTGASIGTALLNTIAAGATSTYLADHHGADILREATVHGYATAATWALGIMLGTAVLAALFITADPRKTAP</sequence>
<reference evidence="10 11" key="1">
    <citation type="submission" date="2024-10" db="EMBL/GenBank/DDBJ databases">
        <title>The Natural Products Discovery Center: Release of the First 8490 Sequenced Strains for Exploring Actinobacteria Biosynthetic Diversity.</title>
        <authorList>
            <person name="Kalkreuter E."/>
            <person name="Kautsar S.A."/>
            <person name="Yang D."/>
            <person name="Bader C.D."/>
            <person name="Teijaro C.N."/>
            <person name="Fluegel L."/>
            <person name="Davis C.M."/>
            <person name="Simpson J.R."/>
            <person name="Lauterbach L."/>
            <person name="Steele A.D."/>
            <person name="Gui C."/>
            <person name="Meng S."/>
            <person name="Li G."/>
            <person name="Viehrig K."/>
            <person name="Ye F."/>
            <person name="Su P."/>
            <person name="Kiefer A.F."/>
            <person name="Nichols A."/>
            <person name="Cepeda A.J."/>
            <person name="Yan W."/>
            <person name="Fan B."/>
            <person name="Jiang Y."/>
            <person name="Adhikari A."/>
            <person name="Zheng C.-J."/>
            <person name="Schuster L."/>
            <person name="Cowan T.M."/>
            <person name="Smanski M.J."/>
            <person name="Chevrette M.G."/>
            <person name="De Carvalho L.P.S."/>
            <person name="Shen B."/>
        </authorList>
    </citation>
    <scope>NUCLEOTIDE SEQUENCE [LARGE SCALE GENOMIC DNA]</scope>
    <source>
        <strain evidence="10 11">NPDC051599</strain>
    </source>
</reference>
<organism evidence="10 11">
    <name type="scientific">Streptomyces cellulosae</name>
    <dbReference type="NCBI Taxonomy" id="1968"/>
    <lineage>
        <taxon>Bacteria</taxon>
        <taxon>Bacillati</taxon>
        <taxon>Actinomycetota</taxon>
        <taxon>Actinomycetes</taxon>
        <taxon>Kitasatosporales</taxon>
        <taxon>Streptomycetaceae</taxon>
        <taxon>Streptomyces</taxon>
    </lineage>
</organism>
<keyword evidence="2" id="KW-0813">Transport</keyword>
<dbReference type="Pfam" id="PF07690">
    <property type="entry name" value="MFS_1"/>
    <property type="match status" value="1"/>
</dbReference>
<keyword evidence="11" id="KW-1185">Reference proteome</keyword>
<keyword evidence="4 8" id="KW-0812">Transmembrane</keyword>
<protein>
    <submittedName>
        <fullName evidence="10">MFS transporter</fullName>
    </submittedName>
</protein>
<feature type="transmembrane region" description="Helical" evidence="8">
    <location>
        <begin position="317"/>
        <end position="338"/>
    </location>
</feature>
<feature type="transmembrane region" description="Helical" evidence="8">
    <location>
        <begin position="28"/>
        <end position="52"/>
    </location>
</feature>
<dbReference type="NCBIfam" id="TIGR00711">
    <property type="entry name" value="efflux_EmrB"/>
    <property type="match status" value="1"/>
</dbReference>
<dbReference type="Gene3D" id="1.20.1250.20">
    <property type="entry name" value="MFS general substrate transporter like domains"/>
    <property type="match status" value="2"/>
</dbReference>
<feature type="transmembrane region" description="Helical" evidence="8">
    <location>
        <begin position="242"/>
        <end position="265"/>
    </location>
</feature>
<feature type="transmembrane region" description="Helical" evidence="8">
    <location>
        <begin position="464"/>
        <end position="485"/>
    </location>
</feature>
<accession>A0ABW7YJ33</accession>
<keyword evidence="3" id="KW-1003">Cell membrane</keyword>
<dbReference type="PANTHER" id="PTHR42718">
    <property type="entry name" value="MAJOR FACILITATOR SUPERFAMILY MULTIDRUG TRANSPORTER MFSC"/>
    <property type="match status" value="1"/>
</dbReference>
<feature type="transmembrane region" description="Helical" evidence="8">
    <location>
        <begin position="350"/>
        <end position="369"/>
    </location>
</feature>
<evidence type="ECO:0000256" key="7">
    <source>
        <dbReference type="ARBA" id="ARBA00023251"/>
    </source>
</evidence>